<dbReference type="EMBL" id="LBSA01000009">
    <property type="protein sequence ID" value="KKQ10030.1"/>
    <property type="molecule type" value="Genomic_DNA"/>
</dbReference>
<keyword evidence="1" id="KW-0472">Membrane</keyword>
<evidence type="ECO:0000256" key="1">
    <source>
        <dbReference type="SAM" id="Phobius"/>
    </source>
</evidence>
<accession>A0A0G0F929</accession>
<keyword evidence="1" id="KW-1133">Transmembrane helix</keyword>
<sequence length="122" mass="14004">MPSLLKKFSNFYNSQDKYSFISITLILSMALLILLTWVISYPYLPSQLPLFYSLSWGTSQLATLTQFLILVSIMILIMLINSIVSWHLHPSQILLKRILSITTTVTSFLILLTSLKIIFTFI</sequence>
<name>A0A0G0F929_9BACT</name>
<dbReference type="AlphaFoldDB" id="A0A0G0F929"/>
<keyword evidence="1" id="KW-0812">Transmembrane</keyword>
<comment type="caution">
    <text evidence="2">The sequence shown here is derived from an EMBL/GenBank/DDBJ whole genome shotgun (WGS) entry which is preliminary data.</text>
</comment>
<dbReference type="Proteomes" id="UP000034492">
    <property type="component" value="Unassembled WGS sequence"/>
</dbReference>
<evidence type="ECO:0000313" key="2">
    <source>
        <dbReference type="EMBL" id="KKQ10030.1"/>
    </source>
</evidence>
<evidence type="ECO:0008006" key="4">
    <source>
        <dbReference type="Google" id="ProtNLM"/>
    </source>
</evidence>
<feature type="transmembrane region" description="Helical" evidence="1">
    <location>
        <begin position="98"/>
        <end position="119"/>
    </location>
</feature>
<reference evidence="2 3" key="1">
    <citation type="journal article" date="2015" name="Nature">
        <title>rRNA introns, odd ribosomes, and small enigmatic genomes across a large radiation of phyla.</title>
        <authorList>
            <person name="Brown C.T."/>
            <person name="Hug L.A."/>
            <person name="Thomas B.C."/>
            <person name="Sharon I."/>
            <person name="Castelle C.J."/>
            <person name="Singh A."/>
            <person name="Wilkins M.J."/>
            <person name="Williams K.H."/>
            <person name="Banfield J.F."/>
        </authorList>
    </citation>
    <scope>NUCLEOTIDE SEQUENCE [LARGE SCALE GENOMIC DNA]</scope>
</reference>
<protein>
    <recommendedName>
        <fullName evidence="4">DUF1648 domain-containing protein</fullName>
    </recommendedName>
</protein>
<feature type="transmembrane region" description="Helical" evidence="1">
    <location>
        <begin position="64"/>
        <end position="86"/>
    </location>
</feature>
<feature type="transmembrane region" description="Helical" evidence="1">
    <location>
        <begin position="20"/>
        <end position="44"/>
    </location>
</feature>
<gene>
    <name evidence="2" type="ORF">US19_C0009G0032</name>
</gene>
<proteinExistence type="predicted"/>
<evidence type="ECO:0000313" key="3">
    <source>
        <dbReference type="Proteomes" id="UP000034492"/>
    </source>
</evidence>
<organism evidence="2 3">
    <name type="scientific">Candidatus Daviesbacteria bacterium GW2011_GWB1_36_5</name>
    <dbReference type="NCBI Taxonomy" id="1618426"/>
    <lineage>
        <taxon>Bacteria</taxon>
        <taxon>Candidatus Daviesiibacteriota</taxon>
    </lineage>
</organism>